<reference evidence="7" key="2">
    <citation type="journal article" date="2011" name="MBio">
        <title>Necrotic Enteritis-Derived Clostridium perfringens Strain with Three Closely Related Independently Conjugative Toxin and Antibiotic Resistance Plasmids.</title>
        <authorList>
            <person name="Bannam T.L."/>
            <person name="Yan X.X."/>
            <person name="Harrison P.F."/>
            <person name="Seemann T."/>
            <person name="Keyburn A.L."/>
            <person name="Stubenrauch C."/>
            <person name="Weeramantri L.H."/>
            <person name="Cheung J.K."/>
            <person name="McClane B.A."/>
            <person name="Boyce J.D."/>
            <person name="Moore R.J."/>
            <person name="Rood J.I."/>
        </authorList>
    </citation>
    <scope>NUCLEOTIDE SEQUENCE</scope>
    <source>
        <strain evidence="7">EHE-NE18</strain>
        <plasmid evidence="7">pJIR3536</plasmid>
    </source>
</reference>
<feature type="domain" description="Gram-positive pilin backbone subunit 2 Cna-B-like" evidence="4">
    <location>
        <begin position="358"/>
        <end position="480"/>
    </location>
</feature>
<dbReference type="RefSeq" id="WP_031942701.1">
    <property type="nucleotide sequence ID" value="NZ_CATNXG010000011.1"/>
</dbReference>
<name>F8UNK1_CLOPF</name>
<dbReference type="EMBL" id="JAENRE010000013">
    <property type="protein sequence ID" value="MBO3417984.1"/>
    <property type="molecule type" value="Genomic_DNA"/>
</dbReference>
<dbReference type="InterPro" id="IPR013783">
    <property type="entry name" value="Ig-like_fold"/>
</dbReference>
<dbReference type="AlphaFoldDB" id="F8UNK1"/>
<geneLocation type="plasmid" evidence="6">
    <name>pCP4netB</name>
</geneLocation>
<protein>
    <submittedName>
        <fullName evidence="6">Putative surface protein</fullName>
    </submittedName>
    <submittedName>
        <fullName evidence="8">SpaH/EbpB family LPXTG-anchored major pilin</fullName>
    </submittedName>
</protein>
<evidence type="ECO:0000259" key="3">
    <source>
        <dbReference type="Pfam" id="PF08341"/>
    </source>
</evidence>
<evidence type="ECO:0000259" key="4">
    <source>
        <dbReference type="Pfam" id="PF16569"/>
    </source>
</evidence>
<dbReference type="EMBL" id="JF837812">
    <property type="protein sequence ID" value="AEJ34209.1"/>
    <property type="molecule type" value="Genomic_DNA"/>
</dbReference>
<dbReference type="SUPFAM" id="SSF117074">
    <property type="entry name" value="Hypothetical protein PA1324"/>
    <property type="match status" value="1"/>
</dbReference>
<evidence type="ECO:0000313" key="8">
    <source>
        <dbReference type="EMBL" id="MBO3417984.1"/>
    </source>
</evidence>
<feature type="signal peptide" evidence="2">
    <location>
        <begin position="1"/>
        <end position="23"/>
    </location>
</feature>
<dbReference type="NCBIfam" id="NF033902">
    <property type="entry name" value="iso_D2_wall_anc"/>
    <property type="match status" value="1"/>
</dbReference>
<proteinExistence type="predicted"/>
<dbReference type="Pfam" id="PF08341">
    <property type="entry name" value="TED"/>
    <property type="match status" value="1"/>
</dbReference>
<gene>
    <name evidence="6" type="ORF">CP4_3471</name>
    <name evidence="8" type="ORF">JJB78_16035</name>
    <name evidence="7" type="ORF">pNetB_00051</name>
</gene>
<sequence length="677" mass="75434">MKKYLSIILCLMFSLISAVPTFATTNNEYHAYSTMDGQIFVIEGNSDEIAYCYQKEKLQPPLKKEDISDLPIYEKESYQMNDLLNKQIAAILYSGYPIDSYKKINELGININQAIRQTQNALWAVIAGDFELTNVNRGEGAYYDFLIKQAQNDLIQNTAINKLNVYYYNHKLKDKFDINRQDLIRATLKSNEDQENTKNGSITVKNENATFNGYKILDATQSGDAFIYTPTKDFENFFNNDQYGNYDVAKIKDLTSDETKIFAAELHKYVIDQNINNVINIDGNVKTTVDLGYYLVLETTEASQGAAVVSTAMLTPVPKKENDNWQYDVILVPKDSSPTLEKKIVIDNQKTDTSTANIGDIIKYEVNATIPTYEPNAQNIVYKFNDTMSKGLTYDEESGFIITSGDKTFIKGQDYTITQTKSENGETNIEVSFKYESIKAYSTLPITLKYQAILNENAIVNPEITDGNTNKVTLTYTNNPDLESNYKVLEDKVTTYTWGFGVKKVDSENISIDLAGAAFSVRDKNGNVIGKYTYDSTGNVVLLKGKGVTDKNGRVIFTGLKEGDYFIKEEKAPKGYSLLKEPVKVTITAQKDDNGEYTGQATISVTNGNEAGSIINNITMNDGNVLFNVQIKNYAGISLPGTGGIGTDGFIKIGLVLLGVVIILGAGYVVLDKRKRI</sequence>
<geneLocation type="plasmid" evidence="7">
    <name>pJIR3536</name>
</geneLocation>
<dbReference type="InterPro" id="IPR032334">
    <property type="entry name" value="GramPos_pilinBB"/>
</dbReference>
<dbReference type="Pfam" id="PF16569">
    <property type="entry name" value="GramPos_pilinBB"/>
    <property type="match status" value="1"/>
</dbReference>
<dbReference type="Proteomes" id="UP000668358">
    <property type="component" value="Unassembled WGS sequence"/>
</dbReference>
<keyword evidence="2" id="KW-0732">Signal</keyword>
<dbReference type="Gene3D" id="2.60.40.740">
    <property type="match status" value="1"/>
</dbReference>
<evidence type="ECO:0000313" key="6">
    <source>
        <dbReference type="EMBL" id="AEJ34209.1"/>
    </source>
</evidence>
<evidence type="ECO:0000313" key="7">
    <source>
        <dbReference type="EMBL" id="AEP95027.1"/>
    </source>
</evidence>
<dbReference type="InterPro" id="IPR048052">
    <property type="entry name" value="FM1-like"/>
</dbReference>
<evidence type="ECO:0000259" key="5">
    <source>
        <dbReference type="Pfam" id="PF17802"/>
    </source>
</evidence>
<keyword evidence="1" id="KW-0472">Membrane</keyword>
<evidence type="ECO:0000313" key="9">
    <source>
        <dbReference type="Proteomes" id="UP000668358"/>
    </source>
</evidence>
<dbReference type="EMBL" id="JN689219">
    <property type="protein sequence ID" value="AEP95027.1"/>
    <property type="molecule type" value="Genomic_DNA"/>
</dbReference>
<feature type="domain" description="Thioester" evidence="3">
    <location>
        <begin position="49"/>
        <end position="152"/>
    </location>
</feature>
<reference evidence="6" key="3">
    <citation type="submission" date="2011-04" db="EMBL/GenBank/DDBJ databases">
        <authorList>
            <person name="Lepp D."/>
            <person name="Roxas B."/>
            <person name="Parreira V.R."/>
            <person name="Marri P.R."/>
            <person name="Rosey E.L."/>
            <person name="Gong J."/>
            <person name="Songer J.G."/>
            <person name="Vedantam G."/>
            <person name="Prescott J.F."/>
        </authorList>
    </citation>
    <scope>NUCLEOTIDE SEQUENCE</scope>
    <source>
        <strain evidence="6">CP4</strain>
        <plasmid evidence="6">pCP4netB</plasmid>
    </source>
</reference>
<feature type="transmembrane region" description="Helical" evidence="1">
    <location>
        <begin position="649"/>
        <end position="671"/>
    </location>
</feature>
<dbReference type="InterPro" id="IPR013552">
    <property type="entry name" value="Thioester_dom"/>
</dbReference>
<reference evidence="6" key="1">
    <citation type="journal article" date="2010" name="PLoS ONE">
        <title>Identification of novel pathogenicity loci in Clostridium perfringens strains that cause avian necrotic enteritis.</title>
        <authorList>
            <person name="Lepp D."/>
            <person name="Roxas B."/>
            <person name="Parreira V.R."/>
            <person name="Marri P.R."/>
            <person name="Rosey E.L."/>
            <person name="Gong J."/>
            <person name="Songer J.G."/>
            <person name="Vedantam G."/>
            <person name="Prescott J.F."/>
        </authorList>
    </citation>
    <scope>NUCLEOTIDE SEQUENCE</scope>
    <source>
        <strain evidence="6">CP4</strain>
        <plasmid evidence="6">pCP4netB</plasmid>
    </source>
</reference>
<reference evidence="8 9" key="4">
    <citation type="submission" date="2020-12" db="EMBL/GenBank/DDBJ databases">
        <title>Comparative genomics of Clostridium perfringens reveals patterns of host-associated phylogenetic clades and virulence factors.</title>
        <authorList>
            <person name="Smith A.H."/>
            <person name="Geier R."/>
        </authorList>
    </citation>
    <scope>NUCLEOTIDE SEQUENCE [LARGE SCALE GENOMIC DNA]</scope>
    <source>
        <strain evidence="8 9">CHD15829P</strain>
    </source>
</reference>
<keyword evidence="6" id="KW-0614">Plasmid</keyword>
<evidence type="ECO:0000256" key="2">
    <source>
        <dbReference type="SAM" id="SignalP"/>
    </source>
</evidence>
<feature type="domain" description="SpaA-like prealbumin fold" evidence="5">
    <location>
        <begin position="501"/>
        <end position="591"/>
    </location>
</feature>
<accession>F8UNK1</accession>
<keyword evidence="1" id="KW-0812">Transmembrane</keyword>
<organism evidence="6">
    <name type="scientific">Clostridium perfringens</name>
    <dbReference type="NCBI Taxonomy" id="1502"/>
    <lineage>
        <taxon>Bacteria</taxon>
        <taxon>Bacillati</taxon>
        <taxon>Bacillota</taxon>
        <taxon>Clostridia</taxon>
        <taxon>Eubacteriales</taxon>
        <taxon>Clostridiaceae</taxon>
        <taxon>Clostridium</taxon>
    </lineage>
</organism>
<dbReference type="NCBIfam" id="TIGR04226">
    <property type="entry name" value="RrgB_K2N_iso_D2"/>
    <property type="match status" value="1"/>
</dbReference>
<keyword evidence="1" id="KW-1133">Transmembrane helix</keyword>
<evidence type="ECO:0000256" key="1">
    <source>
        <dbReference type="SAM" id="Phobius"/>
    </source>
</evidence>
<dbReference type="InterPro" id="IPR041033">
    <property type="entry name" value="SpaA_PFL_dom_1"/>
</dbReference>
<dbReference type="InterPro" id="IPR026466">
    <property type="entry name" value="Fim_isopep_form_D2_dom"/>
</dbReference>
<dbReference type="Gene3D" id="2.60.40.10">
    <property type="entry name" value="Immunoglobulins"/>
    <property type="match status" value="2"/>
</dbReference>
<dbReference type="Pfam" id="PF17802">
    <property type="entry name" value="SpaA"/>
    <property type="match status" value="1"/>
</dbReference>
<feature type="chain" id="PRO_5010496572" evidence="2">
    <location>
        <begin position="24"/>
        <end position="677"/>
    </location>
</feature>